<accession>A0AA40E7M2</accession>
<evidence type="ECO:0000256" key="1">
    <source>
        <dbReference type="SAM" id="MobiDB-lite"/>
    </source>
</evidence>
<evidence type="ECO:0000313" key="3">
    <source>
        <dbReference type="Proteomes" id="UP001172102"/>
    </source>
</evidence>
<protein>
    <submittedName>
        <fullName evidence="2">Uncharacterized protein</fullName>
    </submittedName>
</protein>
<gene>
    <name evidence="2" type="ORF">B0H67DRAFT_131220</name>
</gene>
<proteinExistence type="predicted"/>
<keyword evidence="3" id="KW-1185">Reference proteome</keyword>
<dbReference type="EMBL" id="JAUKUA010000002">
    <property type="protein sequence ID" value="KAK0725418.1"/>
    <property type="molecule type" value="Genomic_DNA"/>
</dbReference>
<evidence type="ECO:0000313" key="2">
    <source>
        <dbReference type="EMBL" id="KAK0725418.1"/>
    </source>
</evidence>
<reference evidence="2" key="1">
    <citation type="submission" date="2023-06" db="EMBL/GenBank/DDBJ databases">
        <title>Genome-scale phylogeny and comparative genomics of the fungal order Sordariales.</title>
        <authorList>
            <consortium name="Lawrence Berkeley National Laboratory"/>
            <person name="Hensen N."/>
            <person name="Bonometti L."/>
            <person name="Westerberg I."/>
            <person name="Brannstrom I.O."/>
            <person name="Guillou S."/>
            <person name="Cros-Aarteil S."/>
            <person name="Calhoun S."/>
            <person name="Haridas S."/>
            <person name="Kuo A."/>
            <person name="Mondo S."/>
            <person name="Pangilinan J."/>
            <person name="Riley R."/>
            <person name="Labutti K."/>
            <person name="Andreopoulos B."/>
            <person name="Lipzen A."/>
            <person name="Chen C."/>
            <person name="Yanf M."/>
            <person name="Daum C."/>
            <person name="Ng V."/>
            <person name="Clum A."/>
            <person name="Steindorff A."/>
            <person name="Ohm R."/>
            <person name="Martin F."/>
            <person name="Silar P."/>
            <person name="Natvig D."/>
            <person name="Lalanne C."/>
            <person name="Gautier V."/>
            <person name="Ament-Velasquez S.L."/>
            <person name="Kruys A."/>
            <person name="Hutchinson M.I."/>
            <person name="Powell A.J."/>
            <person name="Barry K."/>
            <person name="Miller A.N."/>
            <person name="Grigoriev I.V."/>
            <person name="Debuchy R."/>
            <person name="Gladieux P."/>
            <person name="Thoren M.H."/>
            <person name="Johannesson H."/>
        </authorList>
    </citation>
    <scope>NUCLEOTIDE SEQUENCE</scope>
    <source>
        <strain evidence="2">SMH4607-1</strain>
    </source>
</reference>
<comment type="caution">
    <text evidence="2">The sequence shown here is derived from an EMBL/GenBank/DDBJ whole genome shotgun (WGS) entry which is preliminary data.</text>
</comment>
<dbReference type="Proteomes" id="UP001172102">
    <property type="component" value="Unassembled WGS sequence"/>
</dbReference>
<name>A0AA40E7M2_9PEZI</name>
<feature type="region of interest" description="Disordered" evidence="1">
    <location>
        <begin position="105"/>
        <end position="192"/>
    </location>
</feature>
<organism evidence="2 3">
    <name type="scientific">Lasiosphaeris hirsuta</name>
    <dbReference type="NCBI Taxonomy" id="260670"/>
    <lineage>
        <taxon>Eukaryota</taxon>
        <taxon>Fungi</taxon>
        <taxon>Dikarya</taxon>
        <taxon>Ascomycota</taxon>
        <taxon>Pezizomycotina</taxon>
        <taxon>Sordariomycetes</taxon>
        <taxon>Sordariomycetidae</taxon>
        <taxon>Sordariales</taxon>
        <taxon>Lasiosphaeriaceae</taxon>
        <taxon>Lasiosphaeris</taxon>
    </lineage>
</organism>
<dbReference type="AlphaFoldDB" id="A0AA40E7M2"/>
<sequence length="192" mass="21424">MPWGRFLDGCICFVCPLAIEEARFLLKTCRLPRFQHRSPSALRRPCRHRFPNGPYHPVSDSPSRIGKCPDFLFLSQARLLLHFLLASRLFRSIVLGSFHVSHRIPPKRSKAPSSSIASLPPCPLHERSSSPVVVGQLPSTRDIRSRACRTAGLESPPTDRARPLPARTPSLSVCMSRNPPHGRPNSPLRISS</sequence>